<dbReference type="EMBL" id="LOCL01000048">
    <property type="protein sequence ID" value="KUF15155.1"/>
    <property type="molecule type" value="Genomic_DNA"/>
</dbReference>
<dbReference type="RefSeq" id="WP_058850717.1">
    <property type="nucleotide sequence ID" value="NZ_LOCL01000048.1"/>
</dbReference>
<dbReference type="OrthoDB" id="3872412at2"/>
<protein>
    <submittedName>
        <fullName evidence="2">Uncharacterized protein</fullName>
    </submittedName>
</protein>
<keyword evidence="3" id="KW-1185">Reference proteome</keyword>
<accession>A0A0W7WX35</accession>
<reference evidence="2 3" key="1">
    <citation type="submission" date="2015-12" db="EMBL/GenBank/DDBJ databases">
        <title>Draft genome sequence of Streptomyces silvensis ATCC 53525, a producer of novel hormone antagonists.</title>
        <authorList>
            <person name="Johnston C.W."/>
            <person name="Li Y."/>
            <person name="Magarvey N.A."/>
        </authorList>
    </citation>
    <scope>NUCLEOTIDE SEQUENCE [LARGE SCALE GENOMIC DNA]</scope>
    <source>
        <strain evidence="2 3">ATCC 53525</strain>
    </source>
</reference>
<evidence type="ECO:0000313" key="3">
    <source>
        <dbReference type="Proteomes" id="UP000054804"/>
    </source>
</evidence>
<evidence type="ECO:0000256" key="1">
    <source>
        <dbReference type="SAM" id="MobiDB-lite"/>
    </source>
</evidence>
<proteinExistence type="predicted"/>
<sequence>MNGDEQLLRGRVYGRDHDDPGPLADRTYAALTGGPLDGLLLHITGWLPEDIDEGVALPTELGRFPGGRSLYGPRPDEPRRPGPGVICRFHYSGDVP</sequence>
<feature type="region of interest" description="Disordered" evidence="1">
    <location>
        <begin position="1"/>
        <end position="26"/>
    </location>
</feature>
<organism evidence="2 3">
    <name type="scientific">Streptomyces silvensis</name>
    <dbReference type="NCBI Taxonomy" id="1765722"/>
    <lineage>
        <taxon>Bacteria</taxon>
        <taxon>Bacillati</taxon>
        <taxon>Actinomycetota</taxon>
        <taxon>Actinomycetes</taxon>
        <taxon>Kitasatosporales</taxon>
        <taxon>Streptomycetaceae</taxon>
        <taxon>Streptomyces</taxon>
    </lineage>
</organism>
<dbReference type="AlphaFoldDB" id="A0A0W7WX35"/>
<name>A0A0W7WX35_9ACTN</name>
<evidence type="ECO:0000313" key="2">
    <source>
        <dbReference type="EMBL" id="KUF15155.1"/>
    </source>
</evidence>
<dbReference type="STRING" id="1765722.AT728_27285"/>
<feature type="region of interest" description="Disordered" evidence="1">
    <location>
        <begin position="62"/>
        <end position="85"/>
    </location>
</feature>
<gene>
    <name evidence="2" type="ORF">AT728_27285</name>
</gene>
<dbReference type="Proteomes" id="UP000054804">
    <property type="component" value="Unassembled WGS sequence"/>
</dbReference>
<comment type="caution">
    <text evidence="2">The sequence shown here is derived from an EMBL/GenBank/DDBJ whole genome shotgun (WGS) entry which is preliminary data.</text>
</comment>